<keyword evidence="1" id="KW-1133">Transmembrane helix</keyword>
<keyword evidence="1" id="KW-0472">Membrane</keyword>
<feature type="transmembrane region" description="Helical" evidence="1">
    <location>
        <begin position="21"/>
        <end position="40"/>
    </location>
</feature>
<evidence type="ECO:0000313" key="2">
    <source>
        <dbReference type="EMBL" id="EAR50400.1"/>
    </source>
</evidence>
<dbReference type="eggNOG" id="ENOG503351Q">
    <property type="taxonomic scope" value="Bacteria"/>
</dbReference>
<name>Q2CCL3_OCEGH</name>
<dbReference type="RefSeq" id="WP_007254080.1">
    <property type="nucleotide sequence ID" value="NZ_CH724107.1"/>
</dbReference>
<dbReference type="STRING" id="314256.OG2516_02753"/>
<evidence type="ECO:0000256" key="1">
    <source>
        <dbReference type="SAM" id="Phobius"/>
    </source>
</evidence>
<proteinExistence type="predicted"/>
<protein>
    <submittedName>
        <fullName evidence="2">Uncharacterized protein</fullName>
    </submittedName>
</protein>
<dbReference type="EMBL" id="AAOT01000029">
    <property type="protein sequence ID" value="EAR50400.1"/>
    <property type="molecule type" value="Genomic_DNA"/>
</dbReference>
<feature type="transmembrane region" description="Helical" evidence="1">
    <location>
        <begin position="52"/>
        <end position="72"/>
    </location>
</feature>
<reference evidence="2 3" key="1">
    <citation type="journal article" date="2010" name="J. Bacteriol.">
        <title>Genome sequences of Oceanicola granulosus HTCC2516(T) and Oceanicola batsensis HTCC2597(TDelta).</title>
        <authorList>
            <person name="Thrash J.C."/>
            <person name="Cho J.C."/>
            <person name="Vergin K.L."/>
            <person name="Giovannoni S.J."/>
        </authorList>
    </citation>
    <scope>NUCLEOTIDE SEQUENCE [LARGE SCALE GENOMIC DNA]</scope>
    <source>
        <strain evidence="3">ATCC BAA-861 / DSM 15982 / KCTC 12143 / HTCC2516</strain>
    </source>
</reference>
<dbReference type="HOGENOM" id="CLU_1407821_0_0_5"/>
<sequence>MKRTTVTQDAMQTTGQNLIRIVIASYFMAAALGLISGTHATPLFAHWLAPDLARSVGGAVSFLISFTLLCGFAIRATALVMAMVVFWSSFIAAYGPAPTAGVDQFWRDLALISALMLTYLSRDRLSRRRSAVLRRTPKVRKIEVGARVTPRRVIAKAANSPLPRRARLEVVEPTVARRLDALKADAETDAPLSQSQVLKLRLKFQEEEAGEDVTNIFSVDEAAA</sequence>
<organism evidence="2 3">
    <name type="scientific">Oceanicola granulosus (strain ATCC BAA-861 / DSM 15982 / KCTC 12143 / HTCC2516)</name>
    <dbReference type="NCBI Taxonomy" id="314256"/>
    <lineage>
        <taxon>Bacteria</taxon>
        <taxon>Pseudomonadati</taxon>
        <taxon>Pseudomonadota</taxon>
        <taxon>Alphaproteobacteria</taxon>
        <taxon>Rhodobacterales</taxon>
        <taxon>Roseobacteraceae</taxon>
        <taxon>Oceanicola</taxon>
    </lineage>
</organism>
<dbReference type="Proteomes" id="UP000003635">
    <property type="component" value="Unassembled WGS sequence"/>
</dbReference>
<comment type="caution">
    <text evidence="2">The sequence shown here is derived from an EMBL/GenBank/DDBJ whole genome shotgun (WGS) entry which is preliminary data.</text>
</comment>
<dbReference type="OrthoDB" id="7870032at2"/>
<keyword evidence="1" id="KW-0812">Transmembrane</keyword>
<keyword evidence="3" id="KW-1185">Reference proteome</keyword>
<evidence type="ECO:0000313" key="3">
    <source>
        <dbReference type="Proteomes" id="UP000003635"/>
    </source>
</evidence>
<accession>Q2CCL3</accession>
<gene>
    <name evidence="2" type="ORF">OG2516_02753</name>
</gene>
<dbReference type="AlphaFoldDB" id="Q2CCL3"/>
<feature type="transmembrane region" description="Helical" evidence="1">
    <location>
        <begin position="79"/>
        <end position="98"/>
    </location>
</feature>